<feature type="region of interest" description="Disordered" evidence="2">
    <location>
        <begin position="410"/>
        <end position="516"/>
    </location>
</feature>
<feature type="compositionally biased region" description="Acidic residues" evidence="2">
    <location>
        <begin position="444"/>
        <end position="462"/>
    </location>
</feature>
<dbReference type="RefSeq" id="XP_064731527.1">
    <property type="nucleotide sequence ID" value="XM_064872869.1"/>
</dbReference>
<feature type="region of interest" description="Disordered" evidence="2">
    <location>
        <begin position="746"/>
        <end position="776"/>
    </location>
</feature>
<dbReference type="PANTHER" id="PTHR12205:SF0">
    <property type="entry name" value="CENTROMERE_KINETOCHORE PROTEIN ZW10 HOMOLOG"/>
    <property type="match status" value="1"/>
</dbReference>
<keyword evidence="5" id="KW-1185">Reference proteome</keyword>
<feature type="compositionally biased region" description="Acidic residues" evidence="2">
    <location>
        <begin position="476"/>
        <end position="491"/>
    </location>
</feature>
<reference evidence="4 5" key="1">
    <citation type="journal article" date="2023" name="Res Sq">
        <title>Genomic and morphological characterization of Knufia obscura isolated from the Mars 2020 spacecraft assembly facility.</title>
        <authorList>
            <person name="Chander A.M."/>
            <person name="Teixeira M.M."/>
            <person name="Singh N.K."/>
            <person name="Williams M.P."/>
            <person name="Parker C.W."/>
            <person name="Leo P."/>
            <person name="Stajich J.E."/>
            <person name="Torok T."/>
            <person name="Tighe S."/>
            <person name="Mason C.E."/>
            <person name="Venkateswaran K."/>
        </authorList>
    </citation>
    <scope>NUCLEOTIDE SEQUENCE [LARGE SCALE GENOMIC DNA]</scope>
    <source>
        <strain evidence="4 5">CCFEE 5817</strain>
    </source>
</reference>
<dbReference type="Pfam" id="PF22766">
    <property type="entry name" value="ZW10_C2"/>
    <property type="match status" value="1"/>
</dbReference>
<dbReference type="InterPro" id="IPR055148">
    <property type="entry name" value="ZW10_C_2"/>
</dbReference>
<feature type="compositionally biased region" description="Low complexity" evidence="2">
    <location>
        <begin position="750"/>
        <end position="764"/>
    </location>
</feature>
<name>A0ABR0RS43_9EURO</name>
<sequence length="845" mass="94140">MAAAIATAIQDGTFPEEESTLSSELNSKSIPPLLESVQYTKDELSSIVKDISKEGAGDVNGWIAQAKQVQQDIARCKEDARNIVQEHERIQALRNTRNETRNKVGLLEDEISFNEALQTQIRLISQVSSALNQVDSDIRQQRLVPASQALPALSASINAIPSDQSRSLLTSIHTDLSENLRSQLKNELDRHCYIGVANEAVQLSISEVPGRNGAESSMSLEETLDALEHLGALQDMQHHISKMIEASLLPHLHRLSKRKFATAEEAGSVLRLTLSEERIQPLEMLAISKTLLRYIHERTPRKLHDPLVQDTAALVVPRLIESWLDTAIPTDLEQLKELDELQDQVKDFALWLRNQGIKEATDLDTWVNEVPNAWLARRRTASLDAVRNAYKLATGTTRQVERVERQTVMIEQETAKQDTTEDAWSDNWEDDENNATDAKNQPEDAAEDSADAWGFDADDQTEEAQTTVEKSKKETNDDEAEAWGWGDEEETTTTSLTAPTKQDQASKPNGIQQPSPKEEHIVLTENYTITDIPDHILEQIGRDTLDLQTITASPTTYFKTSTNPTPALQSLPTLILAMFRATAPTAYTDSTTLPTLSTLHLYNDALYLSQKLSENPDLKSLHSDINTLTKFARQLYSSELATQRQILLDLLDNAQGFIGCTRQPSASVCETAVSSTVDYLRSLHNTCSKILSPSHLCQSIGSLLNSIMNKMIKEIEDMEDISEAESQKLVAFMNQVGGLEDLFASPAAHNTNTTTTNTDPTNTETDAEQTQAPTPTTTPLYVPSFFRFRYLEQILESSLVEIKYLWQEQGLSAEFSADEVVDLIEALFAESSHRRNAIQVIRFGG</sequence>
<dbReference type="PANTHER" id="PTHR12205">
    <property type="entry name" value="CENTROMERE/KINETOCHORE PROTEIN ZW10"/>
    <property type="match status" value="1"/>
</dbReference>
<evidence type="ECO:0000313" key="5">
    <source>
        <dbReference type="Proteomes" id="UP001334248"/>
    </source>
</evidence>
<organism evidence="4 5">
    <name type="scientific">Knufia obscura</name>
    <dbReference type="NCBI Taxonomy" id="1635080"/>
    <lineage>
        <taxon>Eukaryota</taxon>
        <taxon>Fungi</taxon>
        <taxon>Dikarya</taxon>
        <taxon>Ascomycota</taxon>
        <taxon>Pezizomycotina</taxon>
        <taxon>Eurotiomycetes</taxon>
        <taxon>Chaetothyriomycetidae</taxon>
        <taxon>Chaetothyriales</taxon>
        <taxon>Trichomeriaceae</taxon>
        <taxon>Knufia</taxon>
    </lineage>
</organism>
<feature type="coiled-coil region" evidence="1">
    <location>
        <begin position="66"/>
        <end position="110"/>
    </location>
</feature>
<keyword evidence="1" id="KW-0175">Coiled coil</keyword>
<protein>
    <submittedName>
        <fullName evidence="4">Ribosome biogenesis protein ytm1</fullName>
    </submittedName>
</protein>
<evidence type="ECO:0000259" key="3">
    <source>
        <dbReference type="Pfam" id="PF22766"/>
    </source>
</evidence>
<dbReference type="GeneID" id="89997893"/>
<feature type="compositionally biased region" description="Polar residues" evidence="2">
    <location>
        <begin position="495"/>
        <end position="515"/>
    </location>
</feature>
<evidence type="ECO:0000256" key="2">
    <source>
        <dbReference type="SAM" id="MobiDB-lite"/>
    </source>
</evidence>
<accession>A0ABR0RS43</accession>
<dbReference type="Gene3D" id="1.10.357.150">
    <property type="match status" value="1"/>
</dbReference>
<dbReference type="InterPro" id="IPR046362">
    <property type="entry name" value="Zw10/DSL1_C_sf"/>
</dbReference>
<gene>
    <name evidence="4" type="primary">YTM1_1</name>
    <name evidence="4" type="ORF">PMZ80_004444</name>
</gene>
<dbReference type="EMBL" id="JAVHJV010000004">
    <property type="protein sequence ID" value="KAK5943437.1"/>
    <property type="molecule type" value="Genomic_DNA"/>
</dbReference>
<evidence type="ECO:0000256" key="1">
    <source>
        <dbReference type="SAM" id="Coils"/>
    </source>
</evidence>
<feature type="compositionally biased region" description="Acidic residues" evidence="2">
    <location>
        <begin position="420"/>
        <end position="434"/>
    </location>
</feature>
<dbReference type="Proteomes" id="UP001334248">
    <property type="component" value="Unassembled WGS sequence"/>
</dbReference>
<evidence type="ECO:0000313" key="4">
    <source>
        <dbReference type="EMBL" id="KAK5943437.1"/>
    </source>
</evidence>
<proteinExistence type="predicted"/>
<feature type="domain" description="ZW10 C-terminal helical" evidence="3">
    <location>
        <begin position="672"/>
        <end position="839"/>
    </location>
</feature>
<feature type="region of interest" description="Disordered" evidence="2">
    <location>
        <begin position="6"/>
        <end position="26"/>
    </location>
</feature>
<comment type="caution">
    <text evidence="4">The sequence shown here is derived from an EMBL/GenBank/DDBJ whole genome shotgun (WGS) entry which is preliminary data.</text>
</comment>